<evidence type="ECO:0000256" key="5">
    <source>
        <dbReference type="SAM" id="Phobius"/>
    </source>
</evidence>
<name>A0A0S4JIT1_BODSA</name>
<dbReference type="EMBL" id="CYKH01001804">
    <property type="protein sequence ID" value="CUG90214.1"/>
    <property type="molecule type" value="Genomic_DNA"/>
</dbReference>
<accession>A0A0S4JIT1</accession>
<evidence type="ECO:0000313" key="6">
    <source>
        <dbReference type="EMBL" id="CUG90214.1"/>
    </source>
</evidence>
<dbReference type="VEuPathDB" id="TriTrypDB:BSAL_25565"/>
<feature type="transmembrane region" description="Helical" evidence="5">
    <location>
        <begin position="194"/>
        <end position="216"/>
    </location>
</feature>
<sequence>MESRNDTTTHSRSDSTTSSVTTSISRSYDDLHAPAFFASLFGLAALRTVCVQPLNVYLVTRRLDMKDVPFTRILSSRALWTTALPAFVAGGALSESLSLFTFEAIRSATSSWLGSQSTPSSSSSSSSSSIPTNESSAAADFCAGFLSDGVRQIFLTPFAVVATQQVMTKISLHNNDGLFRTSQRIWSQNGKLRGLYSGFGTSMAVGPIWTASWWVLYNNFKRSLYASLDPYLKDGPFSDGVIDSAATVVPWWQCRGDNVLIDTSASILASASAVVFFNPFLVVRTRLMATPGSTLRSVLSILRAEAAANRGATHYGGGSRRGAFLRLLFAGTAWSIPQNVLDGIGASLTYEHARRWAEKQTS</sequence>
<reference evidence="7" key="1">
    <citation type="submission" date="2015-09" db="EMBL/GenBank/DDBJ databases">
        <authorList>
            <consortium name="Pathogen Informatics"/>
        </authorList>
    </citation>
    <scope>NUCLEOTIDE SEQUENCE [LARGE SCALE GENOMIC DNA]</scope>
    <source>
        <strain evidence="7">Lake Konstanz</strain>
    </source>
</reference>
<evidence type="ECO:0000256" key="3">
    <source>
        <dbReference type="ARBA" id="ARBA00023136"/>
    </source>
</evidence>
<organism evidence="6 7">
    <name type="scientific">Bodo saltans</name>
    <name type="common">Flagellated protozoan</name>
    <dbReference type="NCBI Taxonomy" id="75058"/>
    <lineage>
        <taxon>Eukaryota</taxon>
        <taxon>Discoba</taxon>
        <taxon>Euglenozoa</taxon>
        <taxon>Kinetoplastea</taxon>
        <taxon>Metakinetoplastina</taxon>
        <taxon>Eubodonida</taxon>
        <taxon>Bodonidae</taxon>
        <taxon>Bodo</taxon>
    </lineage>
</organism>
<evidence type="ECO:0000313" key="7">
    <source>
        <dbReference type="Proteomes" id="UP000051952"/>
    </source>
</evidence>
<keyword evidence="7" id="KW-1185">Reference proteome</keyword>
<feature type="transmembrane region" description="Helical" evidence="5">
    <location>
        <begin position="35"/>
        <end position="58"/>
    </location>
</feature>
<dbReference type="InterPro" id="IPR023395">
    <property type="entry name" value="MCP_dom_sf"/>
</dbReference>
<keyword evidence="3 5" id="KW-0472">Membrane</keyword>
<protein>
    <submittedName>
        <fullName evidence="6">Mitochondrial carrier protein, putative</fullName>
    </submittedName>
</protein>
<dbReference type="SUPFAM" id="SSF103506">
    <property type="entry name" value="Mitochondrial carrier"/>
    <property type="match status" value="1"/>
</dbReference>
<dbReference type="Gene3D" id="1.50.40.10">
    <property type="entry name" value="Mitochondrial carrier domain"/>
    <property type="match status" value="1"/>
</dbReference>
<dbReference type="PANTHER" id="PTHR46080:SF18">
    <property type="entry name" value="MITOCHONDRIAL SUBSTRATE CARRIER FAMILY PROTEIN J"/>
    <property type="match status" value="1"/>
</dbReference>
<proteinExistence type="predicted"/>
<feature type="transmembrane region" description="Helical" evidence="5">
    <location>
        <begin position="265"/>
        <end position="283"/>
    </location>
</feature>
<keyword evidence="5" id="KW-1133">Transmembrane helix</keyword>
<dbReference type="GO" id="GO:0016020">
    <property type="term" value="C:membrane"/>
    <property type="evidence" value="ECO:0007669"/>
    <property type="project" value="UniProtKB-SubCell"/>
</dbReference>
<comment type="subcellular location">
    <subcellularLocation>
        <location evidence="1">Membrane</location>
        <topology evidence="1">Multi-pass membrane protein</topology>
    </subcellularLocation>
</comment>
<gene>
    <name evidence="6" type="ORF">BSAL_25565</name>
</gene>
<dbReference type="AlphaFoldDB" id="A0A0S4JIT1"/>
<dbReference type="PANTHER" id="PTHR46080">
    <property type="entry name" value="MITOCHONDRIAL SUBSTRATE CARRIER FAMILY PROTEIN J"/>
    <property type="match status" value="1"/>
</dbReference>
<feature type="region of interest" description="Disordered" evidence="4">
    <location>
        <begin position="1"/>
        <end position="20"/>
    </location>
</feature>
<dbReference type="Pfam" id="PF00153">
    <property type="entry name" value="Mito_carr"/>
    <property type="match status" value="1"/>
</dbReference>
<evidence type="ECO:0000256" key="2">
    <source>
        <dbReference type="ARBA" id="ARBA00022692"/>
    </source>
</evidence>
<evidence type="ECO:0000256" key="1">
    <source>
        <dbReference type="ARBA" id="ARBA00004141"/>
    </source>
</evidence>
<dbReference type="Proteomes" id="UP000051952">
    <property type="component" value="Unassembled WGS sequence"/>
</dbReference>
<dbReference type="InterPro" id="IPR018108">
    <property type="entry name" value="MCP_transmembrane"/>
</dbReference>
<evidence type="ECO:0000256" key="4">
    <source>
        <dbReference type="SAM" id="MobiDB-lite"/>
    </source>
</evidence>
<feature type="compositionally biased region" description="Basic and acidic residues" evidence="4">
    <location>
        <begin position="1"/>
        <end position="13"/>
    </location>
</feature>
<keyword evidence="2 5" id="KW-0812">Transmembrane</keyword>